<proteinExistence type="predicted"/>
<dbReference type="Proteomes" id="UP000585638">
    <property type="component" value="Unassembled WGS sequence"/>
</dbReference>
<reference evidence="1 2" key="1">
    <citation type="submission" date="2020-08" db="EMBL/GenBank/DDBJ databases">
        <title>Sequencing the genomes of 1000 actinobacteria strains.</title>
        <authorList>
            <person name="Klenk H.-P."/>
        </authorList>
    </citation>
    <scope>NUCLEOTIDE SEQUENCE [LARGE SCALE GENOMIC DNA]</scope>
    <source>
        <strain evidence="1 2">DSM 43851</strain>
    </source>
</reference>
<accession>A0A7W9KT49</accession>
<protein>
    <recommendedName>
        <fullName evidence="3">IrrE N-terminal-like domain-containing protein</fullName>
    </recommendedName>
</protein>
<name>A0A7W9KT49_9PSEU</name>
<dbReference type="AlphaFoldDB" id="A0A7W9KT49"/>
<dbReference type="RefSeq" id="WP_184869932.1">
    <property type="nucleotide sequence ID" value="NZ_BAAAWY010000104.1"/>
</dbReference>
<dbReference type="EMBL" id="JACHIR010000003">
    <property type="protein sequence ID" value="MBB5897454.1"/>
    <property type="molecule type" value="Genomic_DNA"/>
</dbReference>
<sequence length="181" mass="20540">MRFARRDNGTSERELRKRCRGLLRELDVQPPLDVHEFCARLAVVRGRPIKLVPYPLWADGPFGLWFKGRTTDFIVYQEHTTKPHQRHIILHEVGHILADHPSDEGADHLCDMLAGPGGEMPEPPDALRCRTAYEEREEREAETVATIILEWASILDAMRLPQSSDAAEGVDAALSDRLGWL</sequence>
<evidence type="ECO:0000313" key="2">
    <source>
        <dbReference type="Proteomes" id="UP000585638"/>
    </source>
</evidence>
<comment type="caution">
    <text evidence="1">The sequence shown here is derived from an EMBL/GenBank/DDBJ whole genome shotgun (WGS) entry which is preliminary data.</text>
</comment>
<evidence type="ECO:0000313" key="1">
    <source>
        <dbReference type="EMBL" id="MBB5897454.1"/>
    </source>
</evidence>
<keyword evidence="2" id="KW-1185">Reference proteome</keyword>
<gene>
    <name evidence="1" type="ORF">BJ998_008713</name>
</gene>
<organism evidence="1 2">
    <name type="scientific">Kutzneria kofuensis</name>
    <dbReference type="NCBI Taxonomy" id="103725"/>
    <lineage>
        <taxon>Bacteria</taxon>
        <taxon>Bacillati</taxon>
        <taxon>Actinomycetota</taxon>
        <taxon>Actinomycetes</taxon>
        <taxon>Pseudonocardiales</taxon>
        <taxon>Pseudonocardiaceae</taxon>
        <taxon>Kutzneria</taxon>
    </lineage>
</organism>
<dbReference type="Gene3D" id="1.10.10.2910">
    <property type="match status" value="1"/>
</dbReference>
<evidence type="ECO:0008006" key="3">
    <source>
        <dbReference type="Google" id="ProtNLM"/>
    </source>
</evidence>